<dbReference type="STRING" id="639283.Snov_3214"/>
<evidence type="ECO:0000256" key="1">
    <source>
        <dbReference type="SAM" id="Phobius"/>
    </source>
</evidence>
<feature type="transmembrane region" description="Helical" evidence="1">
    <location>
        <begin position="419"/>
        <end position="436"/>
    </location>
</feature>
<dbReference type="KEGG" id="sno:Snov_3214"/>
<feature type="transmembrane region" description="Helical" evidence="1">
    <location>
        <begin position="197"/>
        <end position="215"/>
    </location>
</feature>
<keyword evidence="1" id="KW-1133">Transmembrane helix</keyword>
<feature type="transmembrane region" description="Helical" evidence="1">
    <location>
        <begin position="107"/>
        <end position="128"/>
    </location>
</feature>
<gene>
    <name evidence="2" type="ordered locus">Snov_3214</name>
</gene>
<feature type="transmembrane region" description="Helical" evidence="1">
    <location>
        <begin position="257"/>
        <end position="274"/>
    </location>
</feature>
<dbReference type="HOGENOM" id="CLU_620610_0_0_5"/>
<evidence type="ECO:0000313" key="2">
    <source>
        <dbReference type="EMBL" id="ADH90489.1"/>
    </source>
</evidence>
<feature type="transmembrane region" description="Helical" evidence="1">
    <location>
        <begin position="41"/>
        <end position="59"/>
    </location>
</feature>
<evidence type="ECO:0008006" key="4">
    <source>
        <dbReference type="Google" id="ProtNLM"/>
    </source>
</evidence>
<organism evidence="2 3">
    <name type="scientific">Ancylobacter novellus (strain ATCC 8093 / DSM 506 / JCM 20403 / CCM 1077 / IAM 12100 / NBRC 12443 / NCIMB 10456)</name>
    <name type="common">Starkeya novella</name>
    <dbReference type="NCBI Taxonomy" id="639283"/>
    <lineage>
        <taxon>Bacteria</taxon>
        <taxon>Pseudomonadati</taxon>
        <taxon>Pseudomonadota</taxon>
        <taxon>Alphaproteobacteria</taxon>
        <taxon>Hyphomicrobiales</taxon>
        <taxon>Xanthobacteraceae</taxon>
        <taxon>Ancylobacter</taxon>
    </lineage>
</organism>
<feature type="transmembrane region" description="Helical" evidence="1">
    <location>
        <begin position="448"/>
        <end position="464"/>
    </location>
</feature>
<accession>D7A831</accession>
<feature type="transmembrane region" description="Helical" evidence="1">
    <location>
        <begin position="65"/>
        <end position="86"/>
    </location>
</feature>
<feature type="transmembrane region" description="Helical" evidence="1">
    <location>
        <begin position="167"/>
        <end position="190"/>
    </location>
</feature>
<dbReference type="AlphaFoldDB" id="D7A831"/>
<dbReference type="Proteomes" id="UP000006633">
    <property type="component" value="Chromosome"/>
</dbReference>
<protein>
    <recommendedName>
        <fullName evidence="4">Oligosaccharide repeat unit polymerase</fullName>
    </recommendedName>
</protein>
<sequence length="471" mass="52541">MSYISSRRNGGSPAFRGVAGRYPALAQRRQIRSILNAPIRYSMYYLSATFIIFILGPLASDVDNMFTLVSFVASSYIAFYIGYLTCTNSHVSEFDGSKLNTYESARGNVLILLSGAAYFVIFGLNQLYEYGARDLGGVIQTIFDAGSAYKQKFDVYQIQALTGRVSLVGQVLVISSLFYGAFIPLAVLLWSKVSMLIKLKIIFAVFVFQVSFLYIGTMKGIGDTFLFAVAGGAILVGKSRLNVAFDGVRPGNSSMRYLKLFIVIFALAIFIYMVDNQIKRAVEFGIVYSRIVGDVSRTFVNYLFGSDIAFGIYSVLAYPTHGYFGLSRSLAQPFEFAYGAGLSPAMESYRFQFLGGDNQMLLTFPYRAEIATGWPAGQFWSTAFPWLASDMSFLLVPVFMFLMGLLFARVWITCLQRDSLLAMVALGQIMIFVAYLPANNQVLMQRQGFWIVVTLLSLWFAGLFRRKRARA</sequence>
<keyword evidence="3" id="KW-1185">Reference proteome</keyword>
<reference evidence="2 3" key="1">
    <citation type="journal article" date="2012" name="Stand. Genomic Sci.">
        <title>Complete genome sequence of the facultatively chemolithoautotrophic and methylotrophic alpha Proteobacterium Starkeya novella type strain (ATCC 8093(T)).</title>
        <authorList>
            <person name="Kappler U."/>
            <person name="Davenport K."/>
            <person name="Beatson S."/>
            <person name="Lucas S."/>
            <person name="Lapidus A."/>
            <person name="Copeland A."/>
            <person name="Berry K.W."/>
            <person name="Glavina Del Rio T."/>
            <person name="Hammon N."/>
            <person name="Dalin E."/>
            <person name="Tice H."/>
            <person name="Pitluck S."/>
            <person name="Richardson P."/>
            <person name="Bruce D."/>
            <person name="Goodwin L.A."/>
            <person name="Han C."/>
            <person name="Tapia R."/>
            <person name="Detter J.C."/>
            <person name="Chang Y.J."/>
            <person name="Jeffries C.D."/>
            <person name="Land M."/>
            <person name="Hauser L."/>
            <person name="Kyrpides N.C."/>
            <person name="Goker M."/>
            <person name="Ivanova N."/>
            <person name="Klenk H.P."/>
            <person name="Woyke T."/>
        </authorList>
    </citation>
    <scope>NUCLEOTIDE SEQUENCE [LARGE SCALE GENOMIC DNA]</scope>
    <source>
        <strain evidence="3">ATCC 8093 / DSM 506 / JCM 20403 / CCM 1077 / IAM 12100 / NBRC 12443 / NCIMB 10456</strain>
    </source>
</reference>
<keyword evidence="1" id="KW-0812">Transmembrane</keyword>
<dbReference type="eggNOG" id="ENOG50338CC">
    <property type="taxonomic scope" value="Bacteria"/>
</dbReference>
<evidence type="ECO:0000313" key="3">
    <source>
        <dbReference type="Proteomes" id="UP000006633"/>
    </source>
</evidence>
<feature type="transmembrane region" description="Helical" evidence="1">
    <location>
        <begin position="391"/>
        <end position="412"/>
    </location>
</feature>
<proteinExistence type="predicted"/>
<name>D7A831_ANCN5</name>
<keyword evidence="1" id="KW-0472">Membrane</keyword>
<dbReference type="EMBL" id="CP002026">
    <property type="protein sequence ID" value="ADH90489.1"/>
    <property type="molecule type" value="Genomic_DNA"/>
</dbReference>